<dbReference type="EMBL" id="BMQA01000113">
    <property type="protein sequence ID" value="GGJ69501.1"/>
    <property type="molecule type" value="Genomic_DNA"/>
</dbReference>
<proteinExistence type="predicted"/>
<comment type="caution">
    <text evidence="2">The sequence shown here is derived from an EMBL/GenBank/DDBJ whole genome shotgun (WGS) entry which is preliminary data.</text>
</comment>
<keyword evidence="3" id="KW-1185">Reference proteome</keyword>
<accession>A0A917UN33</accession>
<dbReference type="Proteomes" id="UP000657574">
    <property type="component" value="Unassembled WGS sequence"/>
</dbReference>
<keyword evidence="1" id="KW-1133">Transmembrane helix</keyword>
<dbReference type="AlphaFoldDB" id="A0A917UN33"/>
<evidence type="ECO:0000313" key="3">
    <source>
        <dbReference type="Proteomes" id="UP000657574"/>
    </source>
</evidence>
<evidence type="ECO:0000256" key="1">
    <source>
        <dbReference type="SAM" id="Phobius"/>
    </source>
</evidence>
<feature type="transmembrane region" description="Helical" evidence="1">
    <location>
        <begin position="84"/>
        <end position="103"/>
    </location>
</feature>
<reference evidence="2" key="1">
    <citation type="journal article" date="2014" name="Int. J. Syst. Evol. Microbiol.">
        <title>Complete genome sequence of Corynebacterium casei LMG S-19264T (=DSM 44701T), isolated from a smear-ripened cheese.</title>
        <authorList>
            <consortium name="US DOE Joint Genome Institute (JGI-PGF)"/>
            <person name="Walter F."/>
            <person name="Albersmeier A."/>
            <person name="Kalinowski J."/>
            <person name="Ruckert C."/>
        </authorList>
    </citation>
    <scope>NUCLEOTIDE SEQUENCE</scope>
    <source>
        <strain evidence="2">JCM 3086</strain>
    </source>
</reference>
<keyword evidence="1" id="KW-0472">Membrane</keyword>
<evidence type="ECO:0000313" key="2">
    <source>
        <dbReference type="EMBL" id="GGJ69501.1"/>
    </source>
</evidence>
<keyword evidence="1" id="KW-0812">Transmembrane</keyword>
<sequence>MVQELDSLQDVRDAENVLVAAHVSDPLDSQEQVSSVRVLRQRCLESRDPDWAGANPLHGHTKKGEVPVVRTFSNDLQILRPARWFWLITVIVVIIVATAPWAGEPVATAAIGLLTTALPLAARARLEGTNLIVAPGAEG</sequence>
<name>A0A917UN33_9ACTN</name>
<organism evidence="2 3">
    <name type="scientific">Streptomyces brasiliensis</name>
    <dbReference type="NCBI Taxonomy" id="1954"/>
    <lineage>
        <taxon>Bacteria</taxon>
        <taxon>Bacillati</taxon>
        <taxon>Actinomycetota</taxon>
        <taxon>Actinomycetes</taxon>
        <taxon>Kitasatosporales</taxon>
        <taxon>Streptomycetaceae</taxon>
        <taxon>Streptomyces</taxon>
    </lineage>
</organism>
<protein>
    <submittedName>
        <fullName evidence="2">Uncharacterized protein</fullName>
    </submittedName>
</protein>
<gene>
    <name evidence="2" type="ORF">GCM10010121_095270</name>
</gene>
<reference evidence="2" key="2">
    <citation type="submission" date="2020-09" db="EMBL/GenBank/DDBJ databases">
        <authorList>
            <person name="Sun Q."/>
            <person name="Ohkuma M."/>
        </authorList>
    </citation>
    <scope>NUCLEOTIDE SEQUENCE</scope>
    <source>
        <strain evidence="2">JCM 3086</strain>
    </source>
</reference>